<dbReference type="InterPro" id="IPR008502">
    <property type="entry name" value="Prolamin-like"/>
</dbReference>
<dbReference type="EMBL" id="JAJFAZ020000002">
    <property type="protein sequence ID" value="KAI5344474.1"/>
    <property type="molecule type" value="Genomic_DNA"/>
</dbReference>
<evidence type="ECO:0000256" key="1">
    <source>
        <dbReference type="ARBA" id="ARBA00022729"/>
    </source>
</evidence>
<evidence type="ECO:0000259" key="2">
    <source>
        <dbReference type="Pfam" id="PF05617"/>
    </source>
</evidence>
<gene>
    <name evidence="3" type="ORF">L3X38_012351</name>
</gene>
<feature type="domain" description="Prolamin-like" evidence="2">
    <location>
        <begin position="117"/>
        <end position="188"/>
    </location>
</feature>
<accession>A0AAD4WJG8</accession>
<comment type="caution">
    <text evidence="3">The sequence shown here is derived from an EMBL/GenBank/DDBJ whole genome shotgun (WGS) entry which is preliminary data.</text>
</comment>
<protein>
    <recommendedName>
        <fullName evidence="2">Prolamin-like domain-containing protein</fullName>
    </recommendedName>
</protein>
<evidence type="ECO:0000313" key="4">
    <source>
        <dbReference type="Proteomes" id="UP001054821"/>
    </source>
</evidence>
<sequence>MIFSSFGIPTSEALISKTLDEYKKHISIKCIREVGASIFEGKASVTDACCHDLASVGKNCHDLFFNFALAPKLNVDKSRALAKREQVWSPCVAITVSPTSSITIPTSEVLNLKILYECIKHISIKCAGEVGASIFEGGASVTNACCHDLVSVGKTCHDRFFNYVLASKPNVAKFSAFVKSAQVWSRCVATCNYSFP</sequence>
<dbReference type="PANTHER" id="PTHR31951:SF22">
    <property type="entry name" value="ECA1 GAMETOGENESIS RELATED FAMILY"/>
    <property type="match status" value="1"/>
</dbReference>
<feature type="domain" description="Prolamin-like" evidence="2">
    <location>
        <begin position="29"/>
        <end position="92"/>
    </location>
</feature>
<reference evidence="3 4" key="1">
    <citation type="journal article" date="2022" name="G3 (Bethesda)">
        <title>Whole-genome sequence and methylome profiling of the almond [Prunus dulcis (Mill.) D.A. Webb] cultivar 'Nonpareil'.</title>
        <authorList>
            <person name="D'Amico-Willman K.M."/>
            <person name="Ouma W.Z."/>
            <person name="Meulia T."/>
            <person name="Sideli G.M."/>
            <person name="Gradziel T.M."/>
            <person name="Fresnedo-Ramirez J."/>
        </authorList>
    </citation>
    <scope>NUCLEOTIDE SEQUENCE [LARGE SCALE GENOMIC DNA]</scope>
    <source>
        <strain evidence="3">Clone GOH B32 T37-40</strain>
    </source>
</reference>
<keyword evidence="1" id="KW-0732">Signal</keyword>
<dbReference type="AlphaFoldDB" id="A0AAD4WJG8"/>
<name>A0AAD4WJG8_PRUDU</name>
<evidence type="ECO:0000313" key="3">
    <source>
        <dbReference type="EMBL" id="KAI5344474.1"/>
    </source>
</evidence>
<organism evidence="3 4">
    <name type="scientific">Prunus dulcis</name>
    <name type="common">Almond</name>
    <name type="synonym">Amygdalus dulcis</name>
    <dbReference type="NCBI Taxonomy" id="3755"/>
    <lineage>
        <taxon>Eukaryota</taxon>
        <taxon>Viridiplantae</taxon>
        <taxon>Streptophyta</taxon>
        <taxon>Embryophyta</taxon>
        <taxon>Tracheophyta</taxon>
        <taxon>Spermatophyta</taxon>
        <taxon>Magnoliopsida</taxon>
        <taxon>eudicotyledons</taxon>
        <taxon>Gunneridae</taxon>
        <taxon>Pentapetalae</taxon>
        <taxon>rosids</taxon>
        <taxon>fabids</taxon>
        <taxon>Rosales</taxon>
        <taxon>Rosaceae</taxon>
        <taxon>Amygdaloideae</taxon>
        <taxon>Amygdaleae</taxon>
        <taxon>Prunus</taxon>
    </lineage>
</organism>
<dbReference type="Pfam" id="PF05617">
    <property type="entry name" value="Prolamin_like"/>
    <property type="match status" value="2"/>
</dbReference>
<dbReference type="Proteomes" id="UP001054821">
    <property type="component" value="Chromosome 2"/>
</dbReference>
<proteinExistence type="predicted"/>
<dbReference type="PANTHER" id="PTHR31951">
    <property type="entry name" value="BIFUNCTIONAL INHIBITOR/LIPID-TRANSFER PROTEIN/SEED STORAGE 2S ALBUMIN SUPERFAMILY PROTEIN-RELATED"/>
    <property type="match status" value="1"/>
</dbReference>
<keyword evidence="4" id="KW-1185">Reference proteome</keyword>